<dbReference type="EMBL" id="JACHMH010000001">
    <property type="protein sequence ID" value="MBB4678558.1"/>
    <property type="molecule type" value="Genomic_DNA"/>
</dbReference>
<evidence type="ECO:0000313" key="2">
    <source>
        <dbReference type="EMBL" id="MBB4678558.1"/>
    </source>
</evidence>
<feature type="signal peptide" evidence="1">
    <location>
        <begin position="1"/>
        <end position="21"/>
    </location>
</feature>
<name>A0A7W7CEZ3_9PSEU</name>
<evidence type="ECO:0000256" key="1">
    <source>
        <dbReference type="SAM" id="SignalP"/>
    </source>
</evidence>
<dbReference type="AlphaFoldDB" id="A0A7W7CEZ3"/>
<reference evidence="2 3" key="1">
    <citation type="submission" date="2020-08" db="EMBL/GenBank/DDBJ databases">
        <title>Sequencing the genomes of 1000 actinobacteria strains.</title>
        <authorList>
            <person name="Klenk H.-P."/>
        </authorList>
    </citation>
    <scope>NUCLEOTIDE SEQUENCE [LARGE SCALE GENOMIC DNA]</scope>
    <source>
        <strain evidence="2 3">DSM 44230</strain>
    </source>
</reference>
<comment type="caution">
    <text evidence="2">The sequence shown here is derived from an EMBL/GenBank/DDBJ whole genome shotgun (WGS) entry which is preliminary data.</text>
</comment>
<accession>A0A7W7CEZ3</accession>
<proteinExistence type="predicted"/>
<feature type="chain" id="PRO_5030551779" description="Secreted protein" evidence="1">
    <location>
        <begin position="22"/>
        <end position="82"/>
    </location>
</feature>
<evidence type="ECO:0008006" key="4">
    <source>
        <dbReference type="Google" id="ProtNLM"/>
    </source>
</evidence>
<organism evidence="2 3">
    <name type="scientific">Crossiella cryophila</name>
    <dbReference type="NCBI Taxonomy" id="43355"/>
    <lineage>
        <taxon>Bacteria</taxon>
        <taxon>Bacillati</taxon>
        <taxon>Actinomycetota</taxon>
        <taxon>Actinomycetes</taxon>
        <taxon>Pseudonocardiales</taxon>
        <taxon>Pseudonocardiaceae</taxon>
        <taxon>Crossiella</taxon>
    </lineage>
</organism>
<dbReference type="RefSeq" id="WP_185004377.1">
    <property type="nucleotide sequence ID" value="NZ_BAAAUI010000036.1"/>
</dbReference>
<keyword evidence="1" id="KW-0732">Signal</keyword>
<evidence type="ECO:0000313" key="3">
    <source>
        <dbReference type="Proteomes" id="UP000533598"/>
    </source>
</evidence>
<dbReference type="Proteomes" id="UP000533598">
    <property type="component" value="Unassembled WGS sequence"/>
</dbReference>
<keyword evidence="3" id="KW-1185">Reference proteome</keyword>
<gene>
    <name evidence="2" type="ORF">HNR67_004676</name>
</gene>
<protein>
    <recommendedName>
        <fullName evidence="4">Secreted protein</fullName>
    </recommendedName>
</protein>
<sequence length="82" mass="8717">MRPNVLAIFSLVALAAAAAIAVQQSPNLTSRTAGISVLVTEDPHYQSATVPLPYRERARIARAPAPEELLVPAAAHPHQGER</sequence>